<feature type="coiled-coil region" evidence="1">
    <location>
        <begin position="11"/>
        <end position="38"/>
    </location>
</feature>
<dbReference type="RefSeq" id="WP_213348992.1">
    <property type="nucleotide sequence ID" value="NZ_JAEDAM010000027.1"/>
</dbReference>
<dbReference type="Proteomes" id="UP000680365">
    <property type="component" value="Unassembled WGS sequence"/>
</dbReference>
<keyword evidence="1" id="KW-0175">Coiled coil</keyword>
<dbReference type="EMBL" id="JAEDAM010000027">
    <property type="protein sequence ID" value="MBS8121973.1"/>
    <property type="molecule type" value="Genomic_DNA"/>
</dbReference>
<gene>
    <name evidence="2" type="ORF">VAMP_54n25</name>
</gene>
<sequence length="543" mass="61442">MNESGNGTENETLLKQKLEELKIEEKKILEEIRSLKKEKDDLGGDPVLKDFYDKKIENNISRYNKLNIVFEKIQNQLTNNIDDLIRNTQNDLINSLTAGPIKFVKNKNKNTGSLKDENGNDIKSFLGEDINGKNVELITHNGQNYSIVKGKSGNEFRLVNLDKGCFISNWYDSISFDHTTGLFIVDNGTGNSNSLITSTYGVGKKYMTIDGKILGDVDSSKIGCDEGGVFYEDKFKYSLSNNRFESNDDYEIINPESQKQGFLFVRSSVLSSQDNKIYVLKLKSGTTFGGDKIGNEFDEILSDIKDFGGEKYVKVRDGENISWLNLNTSEMIGIDLIEVEQVKQIGDDWIFKAKQGNDKYVLINLKTGKIINFLEKGEGDEIGDIEEIGGMKYIKVRNGEKYFYINFDTKEIIGSGFDEIGKIIQVKIKNEDKLIFRGENGNLANYYDANTGKSLIQDKFCGLISSGEGLKSLSGKIDKLNNKDIIYFQNGRKYFDLETGEVKKSPKQEKVEQEVAEKSKSEGWLNKGWKNFKKKRNETNILG</sequence>
<evidence type="ECO:0000313" key="2">
    <source>
        <dbReference type="EMBL" id="MBS8121973.1"/>
    </source>
</evidence>
<evidence type="ECO:0000256" key="1">
    <source>
        <dbReference type="SAM" id="Coils"/>
    </source>
</evidence>
<name>A0ABS5QMI6_9BACT</name>
<accession>A0ABS5QMI6</accession>
<protein>
    <submittedName>
        <fullName evidence="2">Uncharacterized protein</fullName>
    </submittedName>
</protein>
<organism evidence="2 3">
    <name type="scientific">Candidatus Vampirococcus lugosii</name>
    <dbReference type="NCBI Taxonomy" id="2789015"/>
    <lineage>
        <taxon>Bacteria</taxon>
        <taxon>Candidatus Absconditibacteriota</taxon>
        <taxon>Vampirococcus</taxon>
    </lineage>
</organism>
<proteinExistence type="predicted"/>
<comment type="caution">
    <text evidence="2">The sequence shown here is derived from an EMBL/GenBank/DDBJ whole genome shotgun (WGS) entry which is preliminary data.</text>
</comment>
<reference evidence="2 3" key="1">
    <citation type="journal article" date="2021" name="Nat. Commun.">
        <title>Reductive evolution and unique predatory mode in the CPR bacterium Vampirococcus lugosii.</title>
        <authorList>
            <person name="Moreira D."/>
            <person name="Zivanovic Y."/>
            <person name="Lopez-Archilla A.I."/>
            <person name="Iniesto M."/>
            <person name="Lopez-Garcia P."/>
        </authorList>
    </citation>
    <scope>NUCLEOTIDE SEQUENCE [LARGE SCALE GENOMIC DNA]</scope>
    <source>
        <strain evidence="2">Chiprana</strain>
    </source>
</reference>
<keyword evidence="3" id="KW-1185">Reference proteome</keyword>
<evidence type="ECO:0000313" key="3">
    <source>
        <dbReference type="Proteomes" id="UP000680365"/>
    </source>
</evidence>